<comment type="caution">
    <text evidence="1">The sequence shown here is derived from an EMBL/GenBank/DDBJ whole genome shotgun (WGS) entry which is preliminary data.</text>
</comment>
<reference evidence="1 2" key="1">
    <citation type="submission" date="2015-08" db="EMBL/GenBank/DDBJ databases">
        <title>Next Generation Sequencing and Analysis of the Genome of Puccinia sorghi L Schw, the Causal Agent of Maize Common Rust.</title>
        <authorList>
            <person name="Rochi L."/>
            <person name="Burguener G."/>
            <person name="Darino M."/>
            <person name="Turjanski A."/>
            <person name="Kreff E."/>
            <person name="Dieguez M.J."/>
            <person name="Sacco F."/>
        </authorList>
    </citation>
    <scope>NUCLEOTIDE SEQUENCE [LARGE SCALE GENOMIC DNA]</scope>
    <source>
        <strain evidence="1 2">RO10H11247</strain>
    </source>
</reference>
<dbReference type="EMBL" id="LAVV01008815">
    <property type="protein sequence ID" value="KNZ51857.1"/>
    <property type="molecule type" value="Genomic_DNA"/>
</dbReference>
<sequence length="162" mass="19042">MIESPTNFVKTPDCDEEIQKDKKQAIVLTWEIHVEWEKCIQNDKHQGEHNLIQLQSISLNNGWYTPEKTKKSSRNSHIEYCKNRYHFFGKIKEIFKLKGEEEEAWLTVFPFKNLDRHEETKNPYINLKRLNCQLLLCDLGPEEVIQKVIIIGNVALMLGGVM</sequence>
<name>A0A0L6UUF5_9BASI</name>
<dbReference type="VEuPathDB" id="FungiDB:VP01_3782g1"/>
<gene>
    <name evidence="1" type="ORF">VP01_3782g1</name>
</gene>
<evidence type="ECO:0000313" key="2">
    <source>
        <dbReference type="Proteomes" id="UP000037035"/>
    </source>
</evidence>
<protein>
    <submittedName>
        <fullName evidence="1">Uncharacterized protein</fullName>
    </submittedName>
</protein>
<dbReference type="Proteomes" id="UP000037035">
    <property type="component" value="Unassembled WGS sequence"/>
</dbReference>
<proteinExistence type="predicted"/>
<accession>A0A0L6UUF5</accession>
<keyword evidence="2" id="KW-1185">Reference proteome</keyword>
<evidence type="ECO:0000313" key="1">
    <source>
        <dbReference type="EMBL" id="KNZ51857.1"/>
    </source>
</evidence>
<organism evidence="1 2">
    <name type="scientific">Puccinia sorghi</name>
    <dbReference type="NCBI Taxonomy" id="27349"/>
    <lineage>
        <taxon>Eukaryota</taxon>
        <taxon>Fungi</taxon>
        <taxon>Dikarya</taxon>
        <taxon>Basidiomycota</taxon>
        <taxon>Pucciniomycotina</taxon>
        <taxon>Pucciniomycetes</taxon>
        <taxon>Pucciniales</taxon>
        <taxon>Pucciniaceae</taxon>
        <taxon>Puccinia</taxon>
    </lineage>
</organism>
<dbReference type="AlphaFoldDB" id="A0A0L6UUF5"/>